<feature type="transmembrane region" description="Helical" evidence="1">
    <location>
        <begin position="195"/>
        <end position="218"/>
    </location>
</feature>
<keyword evidence="4" id="KW-1185">Reference proteome</keyword>
<feature type="transmembrane region" description="Helical" evidence="1">
    <location>
        <begin position="47"/>
        <end position="71"/>
    </location>
</feature>
<dbReference type="InterPro" id="IPR002823">
    <property type="entry name" value="DUF112_TM"/>
</dbReference>
<feature type="transmembrane region" description="Helical" evidence="1">
    <location>
        <begin position="393"/>
        <end position="410"/>
    </location>
</feature>
<keyword evidence="1" id="KW-0472">Membrane</keyword>
<evidence type="ECO:0000256" key="1">
    <source>
        <dbReference type="SAM" id="Phobius"/>
    </source>
</evidence>
<feature type="transmembrane region" description="Helical" evidence="1">
    <location>
        <begin position="326"/>
        <end position="346"/>
    </location>
</feature>
<feature type="transmembrane region" description="Helical" evidence="1">
    <location>
        <begin position="110"/>
        <end position="133"/>
    </location>
</feature>
<feature type="transmembrane region" description="Helical" evidence="1">
    <location>
        <begin position="475"/>
        <end position="495"/>
    </location>
</feature>
<dbReference type="RefSeq" id="WP_338528180.1">
    <property type="nucleotide sequence ID" value="NZ_CP030941.1"/>
</dbReference>
<dbReference type="PANTHER" id="PTHR35342">
    <property type="entry name" value="TRICARBOXYLIC TRANSPORT PROTEIN"/>
    <property type="match status" value="1"/>
</dbReference>
<keyword evidence="1" id="KW-0812">Transmembrane</keyword>
<feature type="transmembrane region" description="Helical" evidence="1">
    <location>
        <begin position="20"/>
        <end position="40"/>
    </location>
</feature>
<dbReference type="PANTHER" id="PTHR35342:SF1">
    <property type="entry name" value="BLR4373 PROTEIN"/>
    <property type="match status" value="1"/>
</dbReference>
<feature type="transmembrane region" description="Helical" evidence="1">
    <location>
        <begin position="153"/>
        <end position="183"/>
    </location>
</feature>
<feature type="transmembrane region" description="Helical" evidence="1">
    <location>
        <begin position="77"/>
        <end position="98"/>
    </location>
</feature>
<evidence type="ECO:0000259" key="2">
    <source>
        <dbReference type="Pfam" id="PF01970"/>
    </source>
</evidence>
<keyword evidence="1" id="KW-1133">Transmembrane helix</keyword>
<accession>A0ABY5MIH7</accession>
<gene>
    <name evidence="3" type="ORF">NTH_00124</name>
</gene>
<evidence type="ECO:0000313" key="3">
    <source>
        <dbReference type="EMBL" id="UUP15686.1"/>
    </source>
</evidence>
<name>A0ABY5MIH7_9HYPH</name>
<reference evidence="3 4" key="1">
    <citation type="submission" date="2018-07" db="EMBL/GenBank/DDBJ databases">
        <title>Genome sequence of Nitratireductor thuwali#1536.</title>
        <authorList>
            <person name="Michoud G."/>
            <person name="Merlino G."/>
            <person name="Sefrji F.O."/>
            <person name="Daffonchio D."/>
        </authorList>
    </citation>
    <scope>NUCLEOTIDE SEQUENCE [LARGE SCALE GENOMIC DNA]</scope>
    <source>
        <strain evidence="4">Nit1536</strain>
    </source>
</reference>
<feature type="transmembrane region" description="Helical" evidence="1">
    <location>
        <begin position="366"/>
        <end position="386"/>
    </location>
</feature>
<feature type="transmembrane region" description="Helical" evidence="1">
    <location>
        <begin position="263"/>
        <end position="284"/>
    </location>
</feature>
<protein>
    <recommendedName>
        <fullName evidence="2">DUF112 domain-containing protein</fullName>
    </recommendedName>
</protein>
<organism evidence="3 4">
    <name type="scientific">Nitratireductor thuwali</name>
    <dbReference type="NCBI Taxonomy" id="2267699"/>
    <lineage>
        <taxon>Bacteria</taxon>
        <taxon>Pseudomonadati</taxon>
        <taxon>Pseudomonadota</taxon>
        <taxon>Alphaproteobacteria</taxon>
        <taxon>Hyphomicrobiales</taxon>
        <taxon>Phyllobacteriaceae</taxon>
        <taxon>Nitratireductor</taxon>
    </lineage>
</organism>
<feature type="domain" description="DUF112" evidence="2">
    <location>
        <begin position="21"/>
        <end position="443"/>
    </location>
</feature>
<evidence type="ECO:0000313" key="4">
    <source>
        <dbReference type="Proteomes" id="UP001342418"/>
    </source>
</evidence>
<dbReference type="EMBL" id="CP030941">
    <property type="protein sequence ID" value="UUP15686.1"/>
    <property type="molecule type" value="Genomic_DNA"/>
</dbReference>
<dbReference type="Pfam" id="PF01970">
    <property type="entry name" value="TctA"/>
    <property type="match status" value="1"/>
</dbReference>
<sequence>MESVLIPLMGGLADALQPLNLTMLVIGCLIGLFVGAMPGLGSVNGVAILLPVTFLVPPDAAIIFLAAVYYGAMYGGAVSSITLGIPGASTAVATVFDGRPMAQGGKADQALLTAAIASFIGGTISVVLFTLFAPPLAAFALKFGPAEEFALMMLAFATFVGLGGGDIAKTICSIVIGLVLATIGLDIISGKPRLIFFDISGFFHGVNFLVLAIGIYGIGEMLWTLEQTKGDVQAHRVTAGLRSIKEHLKRIKSYIVPASLSGLLGYFVGILPAAGATPASLMAYGMTKALSNDPDSFGKGNMKGVAAPEAANNAASTGSMLPMITLGIPGSPTTAILLGGMIIWGLRPGPLLFTEHPDFVWGLVGSLYFANIVSVLLNIALIPLFVRVLTLKFTILAPIIFVLCIVGGYAPTQTMHDLWLMLLFGVVGYLLRKLDYPVAPAVLAIVLGPLAERSLRQSLLSSQGDPLIFVERPLSAIFMLVAVALFVYPLALRWWRTRRASNKVVPAGE</sequence>
<proteinExistence type="predicted"/>
<dbReference type="Proteomes" id="UP001342418">
    <property type="component" value="Chromosome"/>
</dbReference>